<protein>
    <recommendedName>
        <fullName evidence="4">DUF3329 domain-containing protein</fullName>
    </recommendedName>
</protein>
<comment type="caution">
    <text evidence="2">The sequence shown here is derived from an EMBL/GenBank/DDBJ whole genome shotgun (WGS) entry which is preliminary data.</text>
</comment>
<feature type="transmembrane region" description="Helical" evidence="1">
    <location>
        <begin position="12"/>
        <end position="30"/>
    </location>
</feature>
<sequence length="64" mass="7571">MKERDLIFFRPLWRRVAVTVICVLWSIVEWVTQNPFWGIVSAGLAGYCYWALFVNFDDSESRDP</sequence>
<dbReference type="Proteomes" id="UP000599578">
    <property type="component" value="Unassembled WGS sequence"/>
</dbReference>
<name>A0A917ZKN1_9GAMM</name>
<keyword evidence="1" id="KW-1133">Transmembrane helix</keyword>
<dbReference type="RefSeq" id="WP_188861262.1">
    <property type="nucleotide sequence ID" value="NZ_BMLT01000007.1"/>
</dbReference>
<organism evidence="2 3">
    <name type="scientific">Marinobacterium nitratireducens</name>
    <dbReference type="NCBI Taxonomy" id="518897"/>
    <lineage>
        <taxon>Bacteria</taxon>
        <taxon>Pseudomonadati</taxon>
        <taxon>Pseudomonadota</taxon>
        <taxon>Gammaproteobacteria</taxon>
        <taxon>Oceanospirillales</taxon>
        <taxon>Oceanospirillaceae</taxon>
        <taxon>Marinobacterium</taxon>
    </lineage>
</organism>
<evidence type="ECO:0008006" key="4">
    <source>
        <dbReference type="Google" id="ProtNLM"/>
    </source>
</evidence>
<proteinExistence type="predicted"/>
<evidence type="ECO:0000313" key="3">
    <source>
        <dbReference type="Proteomes" id="UP000599578"/>
    </source>
</evidence>
<dbReference type="AlphaFoldDB" id="A0A917ZKN1"/>
<dbReference type="EMBL" id="BMLT01000007">
    <property type="protein sequence ID" value="GGO83739.1"/>
    <property type="molecule type" value="Genomic_DNA"/>
</dbReference>
<feature type="transmembrane region" description="Helical" evidence="1">
    <location>
        <begin position="36"/>
        <end position="56"/>
    </location>
</feature>
<evidence type="ECO:0000256" key="1">
    <source>
        <dbReference type="SAM" id="Phobius"/>
    </source>
</evidence>
<reference evidence="2 3" key="1">
    <citation type="journal article" date="2014" name="Int. J. Syst. Evol. Microbiol.">
        <title>Complete genome sequence of Corynebacterium casei LMG S-19264T (=DSM 44701T), isolated from a smear-ripened cheese.</title>
        <authorList>
            <consortium name="US DOE Joint Genome Institute (JGI-PGF)"/>
            <person name="Walter F."/>
            <person name="Albersmeier A."/>
            <person name="Kalinowski J."/>
            <person name="Ruckert C."/>
        </authorList>
    </citation>
    <scope>NUCLEOTIDE SEQUENCE [LARGE SCALE GENOMIC DNA]</scope>
    <source>
        <strain evidence="2 3">CGMCC 1.7286</strain>
    </source>
</reference>
<keyword evidence="1" id="KW-0812">Transmembrane</keyword>
<keyword evidence="1" id="KW-0472">Membrane</keyword>
<gene>
    <name evidence="2" type="ORF">GCM10011348_28190</name>
</gene>
<evidence type="ECO:0000313" key="2">
    <source>
        <dbReference type="EMBL" id="GGO83739.1"/>
    </source>
</evidence>
<accession>A0A917ZKN1</accession>
<keyword evidence="3" id="KW-1185">Reference proteome</keyword>